<evidence type="ECO:0000256" key="1">
    <source>
        <dbReference type="ARBA" id="ARBA00022737"/>
    </source>
</evidence>
<dbReference type="PANTHER" id="PTHR12106:SF27">
    <property type="entry name" value="SORTILIN-RELATED RECEPTOR"/>
    <property type="match status" value="1"/>
</dbReference>
<dbReference type="GO" id="GO:0016787">
    <property type="term" value="F:hydrolase activity"/>
    <property type="evidence" value="ECO:0007669"/>
    <property type="project" value="UniProtKB-KW"/>
</dbReference>
<dbReference type="Pfam" id="PF15899">
    <property type="entry name" value="BNR_6"/>
    <property type="match status" value="1"/>
</dbReference>
<sequence length="964" mass="107897">MLRFTLTAIFISIFTILLTAQLTPPAATPAQARLDGFDKRKALAGSSLIDAIEFKNIGPTVQSGRVIDLEVNPDNPTEFYVAYASGGLWKTTNNGMTFSPMFENEAVMTIGDIAVDWERNTIWLGSGEVNASRSSYAGTGMYKSTDGGTNWDYIGLPESHHIGRVILHPDNPEVAWVAVLGHLYSPNPERGVYKTSDGGKNWQKTLYVDENTGAVDLIIDPDDANTLYTATWTRERRAWNFVEAGSGSAIYKSTDGGKNWKSITGKKSGFPADEGTGRIGLDIALDENGKKVLYAALDNYNRRPEEESDEETLSKADLRNMSREDFNEIKDYLLDDFLRGNQFPRKFNARTIKKMIRDNELTIEGLVAYTEDANSLLFDTPVIGLEIYRSDDEGRSWEKTHEDYIDFVYNSYGYYFGQIRINPSDVNKIYVLGVPVIRSDDGGKTFKSIGGSNVHADHHALWINPKDQDHLILGNDGGANISYDDGTTWNNCNTPSVGQFYAIAVDMAEPYQVYGGLQDNGVWVGPSNYQSSPGWMASGQYPYKEILGGDGMQVAVDTRDNSTVYTGFQFGNYFRINMSGGRRQSITPKHELGERPLRWNWQTPIHLSVHNQDILYMGSNKLHRSFNQGDDFTEISDDLTQGGIKGDVAFGTLATIHESPLRFGLLYTGSDDGLVHVSRDGGYNWEKIMAGLPENLWVSRVQASAFAEGRVYLALNGYRWDDFTPYLYVSEDYGKSWQSIGKDLPPEPINVVKEDPKNENILYVGTDNGLYISLDRGQSFVFMDNNLPAVAVHDLVVHPRESELIVGTHGRSLYLADVSQLQQFTEELIASELHVFAFDAPRFSSRWGRTAWWGSSEPQMEIPVYAKTDGKATLTIQTKGDDPLLLKTFEADLNAGLNYLTYDLTVDVDQLEAYKSFLNKDVKENEKPISVKKADNDKLYIRSGKYTLEIKKGDTVIKKELEIR</sequence>
<dbReference type="SUPFAM" id="SSF110296">
    <property type="entry name" value="Oligoxyloglucan reducing end-specific cellobiohydrolase"/>
    <property type="match status" value="1"/>
</dbReference>
<dbReference type="SUPFAM" id="SSF50939">
    <property type="entry name" value="Sialidases"/>
    <property type="match status" value="1"/>
</dbReference>
<evidence type="ECO:0000256" key="2">
    <source>
        <dbReference type="SAM" id="SignalP"/>
    </source>
</evidence>
<dbReference type="Pfam" id="PF15902">
    <property type="entry name" value="Sortilin-Vps10"/>
    <property type="match status" value="1"/>
</dbReference>
<keyword evidence="4" id="KW-0378">Hydrolase</keyword>
<dbReference type="RefSeq" id="WP_099148519.1">
    <property type="nucleotide sequence ID" value="NZ_PDUD01000002.1"/>
</dbReference>
<keyword evidence="5" id="KW-1185">Reference proteome</keyword>
<accession>A0A2D0NIP3</accession>
<dbReference type="InterPro" id="IPR036278">
    <property type="entry name" value="Sialidase_sf"/>
</dbReference>
<reference evidence="4 5" key="1">
    <citation type="submission" date="2017-10" db="EMBL/GenBank/DDBJ databases">
        <title>The draft genome sequence of Lewinella nigricans NBRC 102662.</title>
        <authorList>
            <person name="Wang K."/>
        </authorList>
    </citation>
    <scope>NUCLEOTIDE SEQUENCE [LARGE SCALE GENOMIC DNA]</scope>
    <source>
        <strain evidence="4 5">NBRC 102662</strain>
    </source>
</reference>
<dbReference type="InterPro" id="IPR050310">
    <property type="entry name" value="VPS10-sortilin"/>
</dbReference>
<name>A0A2D0NIP3_FLAN2</name>
<evidence type="ECO:0000313" key="5">
    <source>
        <dbReference type="Proteomes" id="UP000223913"/>
    </source>
</evidence>
<evidence type="ECO:0000259" key="3">
    <source>
        <dbReference type="Pfam" id="PF15902"/>
    </source>
</evidence>
<feature type="chain" id="PRO_5013265801" evidence="2">
    <location>
        <begin position="21"/>
        <end position="964"/>
    </location>
</feature>
<comment type="caution">
    <text evidence="4">The sequence shown here is derived from an EMBL/GenBank/DDBJ whole genome shotgun (WGS) entry which is preliminary data.</text>
</comment>
<feature type="domain" description="Sortilin N-terminal" evidence="3">
    <location>
        <begin position="141"/>
        <end position="301"/>
    </location>
</feature>
<dbReference type="CDD" id="cd15482">
    <property type="entry name" value="Sialidase_non-viral"/>
    <property type="match status" value="1"/>
</dbReference>
<organism evidence="4 5">
    <name type="scientific">Flavilitoribacter nigricans (strain ATCC 23147 / DSM 23189 / NBRC 102662 / NCIMB 1420 / SS-2)</name>
    <name type="common">Lewinella nigricans</name>
    <dbReference type="NCBI Taxonomy" id="1122177"/>
    <lineage>
        <taxon>Bacteria</taxon>
        <taxon>Pseudomonadati</taxon>
        <taxon>Bacteroidota</taxon>
        <taxon>Saprospiria</taxon>
        <taxon>Saprospirales</taxon>
        <taxon>Lewinellaceae</taxon>
        <taxon>Flavilitoribacter</taxon>
    </lineage>
</organism>
<gene>
    <name evidence="4" type="ORF">CRP01_03060</name>
</gene>
<dbReference type="AlphaFoldDB" id="A0A2D0NIP3"/>
<evidence type="ECO:0000313" key="4">
    <source>
        <dbReference type="EMBL" id="PHN08317.1"/>
    </source>
</evidence>
<dbReference type="Proteomes" id="UP000223913">
    <property type="component" value="Unassembled WGS sequence"/>
</dbReference>
<dbReference type="Gene3D" id="2.130.10.10">
    <property type="entry name" value="YVTN repeat-like/Quinoprotein amine dehydrogenase"/>
    <property type="match status" value="5"/>
</dbReference>
<protein>
    <submittedName>
        <fullName evidence="4">Glycosyl hydrolase</fullName>
    </submittedName>
</protein>
<keyword evidence="1" id="KW-0677">Repeat</keyword>
<dbReference type="InterPro" id="IPR002860">
    <property type="entry name" value="BNR_rpt"/>
</dbReference>
<feature type="signal peptide" evidence="2">
    <location>
        <begin position="1"/>
        <end position="20"/>
    </location>
</feature>
<dbReference type="InterPro" id="IPR031778">
    <property type="entry name" value="Sortilin_N"/>
</dbReference>
<proteinExistence type="predicted"/>
<dbReference type="PANTHER" id="PTHR12106">
    <property type="entry name" value="SORTILIN RELATED"/>
    <property type="match status" value="1"/>
</dbReference>
<dbReference type="InterPro" id="IPR015943">
    <property type="entry name" value="WD40/YVTN_repeat-like_dom_sf"/>
</dbReference>
<keyword evidence="2" id="KW-0732">Signal</keyword>
<dbReference type="EMBL" id="PDUD01000002">
    <property type="protein sequence ID" value="PHN08317.1"/>
    <property type="molecule type" value="Genomic_DNA"/>
</dbReference>
<dbReference type="OrthoDB" id="9757809at2"/>